<dbReference type="STRING" id="1230338.MOMA_07086"/>
<gene>
    <name evidence="7 10" type="primary">lpxD</name>
    <name evidence="10" type="ORF">MOMA_07086</name>
</gene>
<dbReference type="CDD" id="cd03352">
    <property type="entry name" value="LbH_LpxD"/>
    <property type="match status" value="1"/>
</dbReference>
<dbReference type="EC" id="2.3.1.191" evidence="7"/>
<protein>
    <recommendedName>
        <fullName evidence="7">UDP-3-O-acylglucosamine N-acyltransferase</fullName>
        <ecNumber evidence="7">2.3.1.191</ecNumber>
    </recommendedName>
</protein>
<dbReference type="UniPathway" id="UPA00973"/>
<dbReference type="NCBIfam" id="NF002060">
    <property type="entry name" value="PRK00892.1"/>
    <property type="match status" value="1"/>
</dbReference>
<dbReference type="Gene3D" id="3.40.1390.10">
    <property type="entry name" value="MurE/MurF, N-terminal domain"/>
    <property type="match status" value="1"/>
</dbReference>
<dbReference type="GO" id="GO:0103118">
    <property type="term" value="F:UDP-3-O-[(3R)-3-hydroxyacyl]-glucosamine N-acyltransferase activity"/>
    <property type="evidence" value="ECO:0007669"/>
    <property type="project" value="UniProtKB-EC"/>
</dbReference>
<keyword evidence="6 7" id="KW-0012">Acyltransferase</keyword>
<evidence type="ECO:0000256" key="2">
    <source>
        <dbReference type="ARBA" id="ARBA00022556"/>
    </source>
</evidence>
<comment type="caution">
    <text evidence="10">The sequence shown here is derived from an EMBL/GenBank/DDBJ whole genome shotgun (WGS) entry which is preliminary data.</text>
</comment>
<dbReference type="GO" id="GO:0016410">
    <property type="term" value="F:N-acyltransferase activity"/>
    <property type="evidence" value="ECO:0007669"/>
    <property type="project" value="InterPro"/>
</dbReference>
<dbReference type="PANTHER" id="PTHR43378:SF2">
    <property type="entry name" value="UDP-3-O-ACYLGLUCOSAMINE N-ACYLTRANSFERASE 1, MITOCHONDRIAL-RELATED"/>
    <property type="match status" value="1"/>
</dbReference>
<comment type="catalytic activity">
    <reaction evidence="7">
        <text>a UDP-3-O-[(3R)-3-hydroxyacyl]-alpha-D-glucosamine + a (3R)-hydroxyacyl-[ACP] = a UDP-2-N,3-O-bis[(3R)-3-hydroxyacyl]-alpha-D-glucosamine + holo-[ACP] + H(+)</text>
        <dbReference type="Rhea" id="RHEA:53836"/>
        <dbReference type="Rhea" id="RHEA-COMP:9685"/>
        <dbReference type="Rhea" id="RHEA-COMP:9945"/>
        <dbReference type="ChEBI" id="CHEBI:15378"/>
        <dbReference type="ChEBI" id="CHEBI:64479"/>
        <dbReference type="ChEBI" id="CHEBI:78827"/>
        <dbReference type="ChEBI" id="CHEBI:137740"/>
        <dbReference type="ChEBI" id="CHEBI:137748"/>
        <dbReference type="EC" id="2.3.1.191"/>
    </reaction>
</comment>
<dbReference type="GO" id="GO:0009245">
    <property type="term" value="P:lipid A biosynthetic process"/>
    <property type="evidence" value="ECO:0007669"/>
    <property type="project" value="UniProtKB-UniRule"/>
</dbReference>
<evidence type="ECO:0000313" key="10">
    <source>
        <dbReference type="EMBL" id="ELA08307.1"/>
    </source>
</evidence>
<dbReference type="InterPro" id="IPR020573">
    <property type="entry name" value="UDP_GlcNAc_AcTrfase_non-rep"/>
</dbReference>
<organism evidence="10 11">
    <name type="scientific">Moraxella macacae 0408225</name>
    <dbReference type="NCBI Taxonomy" id="1230338"/>
    <lineage>
        <taxon>Bacteria</taxon>
        <taxon>Pseudomonadati</taxon>
        <taxon>Pseudomonadota</taxon>
        <taxon>Gammaproteobacteria</taxon>
        <taxon>Moraxellales</taxon>
        <taxon>Moraxellaceae</taxon>
        <taxon>Moraxella</taxon>
    </lineage>
</organism>
<dbReference type="Pfam" id="PF25087">
    <property type="entry name" value="GMPPB_C"/>
    <property type="match status" value="1"/>
</dbReference>
<dbReference type="eggNOG" id="COG1044">
    <property type="taxonomic scope" value="Bacteria"/>
</dbReference>
<keyword evidence="4 7" id="KW-0677">Repeat</keyword>
<evidence type="ECO:0000256" key="7">
    <source>
        <dbReference type="HAMAP-Rule" id="MF_00523"/>
    </source>
</evidence>
<evidence type="ECO:0000256" key="5">
    <source>
        <dbReference type="ARBA" id="ARBA00023098"/>
    </source>
</evidence>
<evidence type="ECO:0000256" key="4">
    <source>
        <dbReference type="ARBA" id="ARBA00022737"/>
    </source>
</evidence>
<feature type="active site" description="Proton acceptor" evidence="7">
    <location>
        <position position="261"/>
    </location>
</feature>
<evidence type="ECO:0000259" key="8">
    <source>
        <dbReference type="Pfam" id="PF04613"/>
    </source>
</evidence>
<dbReference type="HAMAP" id="MF_00523">
    <property type="entry name" value="LpxD"/>
    <property type="match status" value="1"/>
</dbReference>
<evidence type="ECO:0000313" key="11">
    <source>
        <dbReference type="Proteomes" id="UP000023795"/>
    </source>
</evidence>
<dbReference type="AlphaFoldDB" id="L2F5K2"/>
<dbReference type="Gene3D" id="2.160.10.10">
    <property type="entry name" value="Hexapeptide repeat proteins"/>
    <property type="match status" value="1"/>
</dbReference>
<dbReference type="PANTHER" id="PTHR43378">
    <property type="entry name" value="UDP-3-O-ACYLGLUCOSAMINE N-ACYLTRANSFERASE"/>
    <property type="match status" value="1"/>
</dbReference>
<proteinExistence type="inferred from homology"/>
<keyword evidence="2 7" id="KW-0441">Lipid A biosynthesis</keyword>
<comment type="pathway">
    <text evidence="7">Bacterial outer membrane biogenesis; LPS lipid A biosynthesis.</text>
</comment>
<dbReference type="PATRIC" id="fig|1230338.3.peg.1507"/>
<dbReference type="InterPro" id="IPR011004">
    <property type="entry name" value="Trimer_LpxA-like_sf"/>
</dbReference>
<dbReference type="InterPro" id="IPR056729">
    <property type="entry name" value="GMPPB_C"/>
</dbReference>
<dbReference type="Pfam" id="PF04613">
    <property type="entry name" value="LpxD"/>
    <property type="match status" value="1"/>
</dbReference>
<dbReference type="RefSeq" id="WP_009501860.1">
    <property type="nucleotide sequence ID" value="NZ_ANIN01000002.1"/>
</dbReference>
<feature type="domain" description="UDP-3-O-[3-hydroxymyristoyl] glucosamine N-acyltransferase non-repeat region" evidence="8">
    <location>
        <begin position="39"/>
        <end position="105"/>
    </location>
</feature>
<sequence length="348" mass="36916">MTQLTLTALIDHLADDPQTVVKNTDVVLNFVANKPNFCLRGIAPLQDANADELAFLANPKYQAQLDKTNAGAVLLPQDLQSICPNATLAIVVANPYLAFAKLTQFFAYWPNVDKPFVIHPTASIAKTATIGRNVTIGAFCVIGEHAIIGDNCTLDSHVVVADFACLGQHCQLKSHSFVAYQCQLGDFVVLHSHASIGNDGFGYAPKGDTALVGWQKIHQLGRVVIGDHVRIGSQTCVDRGALGDTVIGNHVMIDNLVQIAHNVKIGDGTVIAGCVGIAGSSKIGKRCVLAGGVGLVGHIEICDDVTITGMTMVTKSIKTPGSYSSGTPMLPTAIWKKMAIKIKQLVKN</sequence>
<evidence type="ECO:0000256" key="3">
    <source>
        <dbReference type="ARBA" id="ARBA00022679"/>
    </source>
</evidence>
<dbReference type="Pfam" id="PF00132">
    <property type="entry name" value="Hexapep"/>
    <property type="match status" value="1"/>
</dbReference>
<dbReference type="EMBL" id="ANIN01000002">
    <property type="protein sequence ID" value="ELA08307.1"/>
    <property type="molecule type" value="Genomic_DNA"/>
</dbReference>
<name>L2F5K2_9GAMM</name>
<dbReference type="PROSITE" id="PS00101">
    <property type="entry name" value="HEXAPEP_TRANSFERASES"/>
    <property type="match status" value="1"/>
</dbReference>
<evidence type="ECO:0000259" key="9">
    <source>
        <dbReference type="Pfam" id="PF25087"/>
    </source>
</evidence>
<accession>L2F5K2</accession>
<reference evidence="10 11" key="1">
    <citation type="journal article" date="2013" name="Genome Announc.">
        <title>Genome Sequence of Moraxella macacae 0408225, a Novel Bacterial Species Isolated from a Cynomolgus Macaque with Epistaxis.</title>
        <authorList>
            <person name="Ladner J.T."/>
            <person name="Whitehouse C.A."/>
            <person name="Koroleva G.I."/>
            <person name="Palacios G.F."/>
        </authorList>
    </citation>
    <scope>NUCLEOTIDE SEQUENCE [LARGE SCALE GENOMIC DNA]</scope>
    <source>
        <strain evidence="10 11">0408225</strain>
    </source>
</reference>
<dbReference type="InterPro" id="IPR018357">
    <property type="entry name" value="Hexapep_transf_CS"/>
</dbReference>
<comment type="function">
    <text evidence="7">Catalyzes the N-acylation of UDP-3-O-acylglucosamine using 3-hydroxyacyl-ACP as the acyl donor. Is involved in the biosynthesis of lipid A, a phosphorylated glycolipid that anchors the lipopolysaccharide to the outer membrane of the cell.</text>
</comment>
<feature type="domain" description="Mannose-1-phosphate guanyltransferase C-terminal" evidence="9">
    <location>
        <begin position="114"/>
        <end position="194"/>
    </location>
</feature>
<evidence type="ECO:0000256" key="1">
    <source>
        <dbReference type="ARBA" id="ARBA00022516"/>
    </source>
</evidence>
<dbReference type="Proteomes" id="UP000023795">
    <property type="component" value="Unassembled WGS sequence"/>
</dbReference>
<dbReference type="NCBIfam" id="TIGR01853">
    <property type="entry name" value="lipid_A_lpxD"/>
    <property type="match status" value="1"/>
</dbReference>
<dbReference type="SUPFAM" id="SSF51161">
    <property type="entry name" value="Trimeric LpxA-like enzymes"/>
    <property type="match status" value="1"/>
</dbReference>
<keyword evidence="11" id="KW-1185">Reference proteome</keyword>
<dbReference type="OrthoDB" id="9784739at2"/>
<comment type="subunit">
    <text evidence="7">Homotrimer.</text>
</comment>
<keyword evidence="3 7" id="KW-0808">Transferase</keyword>
<evidence type="ECO:0000256" key="6">
    <source>
        <dbReference type="ARBA" id="ARBA00023315"/>
    </source>
</evidence>
<comment type="similarity">
    <text evidence="7">Belongs to the transferase hexapeptide repeat family. LpxD subfamily.</text>
</comment>
<dbReference type="InterPro" id="IPR001451">
    <property type="entry name" value="Hexapep"/>
</dbReference>
<dbReference type="GO" id="GO:0016020">
    <property type="term" value="C:membrane"/>
    <property type="evidence" value="ECO:0007669"/>
    <property type="project" value="GOC"/>
</dbReference>
<keyword evidence="1 7" id="KW-0444">Lipid biosynthesis</keyword>
<dbReference type="InterPro" id="IPR007691">
    <property type="entry name" value="LpxD"/>
</dbReference>
<keyword evidence="5 7" id="KW-0443">Lipid metabolism</keyword>